<protein>
    <submittedName>
        <fullName evidence="1">Uncharacterized protein</fullName>
    </submittedName>
</protein>
<reference evidence="1" key="1">
    <citation type="submission" date="2014-09" db="EMBL/GenBank/DDBJ databases">
        <authorList>
            <person name="Magalhaes I.L.F."/>
            <person name="Oliveira U."/>
            <person name="Santos F.R."/>
            <person name="Vidigal T.H.D.A."/>
            <person name="Brescovit A.D."/>
            <person name="Santos A.J."/>
        </authorList>
    </citation>
    <scope>NUCLEOTIDE SEQUENCE</scope>
    <source>
        <tissue evidence="1">Shoot tissue taken approximately 20 cm above the soil surface</tissue>
    </source>
</reference>
<dbReference type="EMBL" id="GBRH01238249">
    <property type="protein sequence ID" value="JAD59646.1"/>
    <property type="molecule type" value="Transcribed_RNA"/>
</dbReference>
<proteinExistence type="predicted"/>
<organism evidence="1">
    <name type="scientific">Arundo donax</name>
    <name type="common">Giant reed</name>
    <name type="synonym">Donax arundinaceus</name>
    <dbReference type="NCBI Taxonomy" id="35708"/>
    <lineage>
        <taxon>Eukaryota</taxon>
        <taxon>Viridiplantae</taxon>
        <taxon>Streptophyta</taxon>
        <taxon>Embryophyta</taxon>
        <taxon>Tracheophyta</taxon>
        <taxon>Spermatophyta</taxon>
        <taxon>Magnoliopsida</taxon>
        <taxon>Liliopsida</taxon>
        <taxon>Poales</taxon>
        <taxon>Poaceae</taxon>
        <taxon>PACMAD clade</taxon>
        <taxon>Arundinoideae</taxon>
        <taxon>Arundineae</taxon>
        <taxon>Arundo</taxon>
    </lineage>
</organism>
<reference evidence="1" key="2">
    <citation type="journal article" date="2015" name="Data Brief">
        <title>Shoot transcriptome of the giant reed, Arundo donax.</title>
        <authorList>
            <person name="Barrero R.A."/>
            <person name="Guerrero F.D."/>
            <person name="Moolhuijzen P."/>
            <person name="Goolsby J.A."/>
            <person name="Tidwell J."/>
            <person name="Bellgard S.E."/>
            <person name="Bellgard M.I."/>
        </authorList>
    </citation>
    <scope>NUCLEOTIDE SEQUENCE</scope>
    <source>
        <tissue evidence="1">Shoot tissue taken approximately 20 cm above the soil surface</tissue>
    </source>
</reference>
<sequence length="13" mass="1528">MRSTGRRMFAAED</sequence>
<name>A0A0A9B8K9_ARUDO</name>
<evidence type="ECO:0000313" key="1">
    <source>
        <dbReference type="EMBL" id="JAD59646.1"/>
    </source>
</evidence>
<accession>A0A0A9B8K9</accession>